<dbReference type="PROSITE" id="PS00134">
    <property type="entry name" value="TRYPSIN_HIS"/>
    <property type="match status" value="1"/>
</dbReference>
<dbReference type="KEGG" id="aag:5567967"/>
<dbReference type="HOGENOM" id="CLU_006842_7_0_1"/>
<dbReference type="PROSITE" id="PS00135">
    <property type="entry name" value="TRYPSIN_SER"/>
    <property type="match status" value="1"/>
</dbReference>
<keyword evidence="3 13" id="KW-0645">Protease</keyword>
<evidence type="ECO:0000259" key="15">
    <source>
        <dbReference type="PROSITE" id="PS50240"/>
    </source>
</evidence>
<dbReference type="InterPro" id="IPR001254">
    <property type="entry name" value="Trypsin_dom"/>
</dbReference>
<keyword evidence="9" id="KW-1015">Disulfide bond</keyword>
<dbReference type="OMA" id="GQNDDAC"/>
<evidence type="ECO:0000256" key="11">
    <source>
        <dbReference type="ARBA" id="ARBA00038868"/>
    </source>
</evidence>
<keyword evidence="7 13" id="KW-0720">Serine protease</keyword>
<dbReference type="GO" id="GO:0006508">
    <property type="term" value="P:proteolysis"/>
    <property type="evidence" value="ECO:0007669"/>
    <property type="project" value="UniProtKB-KW"/>
</dbReference>
<dbReference type="FunFam" id="2.40.10.10:FF:000077">
    <property type="entry name" value="Predicted protein"/>
    <property type="match status" value="1"/>
</dbReference>
<dbReference type="InterPro" id="IPR018114">
    <property type="entry name" value="TRYPSIN_HIS"/>
</dbReference>
<dbReference type="Pfam" id="PF00089">
    <property type="entry name" value="Trypsin"/>
    <property type="match status" value="1"/>
</dbReference>
<dbReference type="MEROPS" id="S01.A85"/>
<protein>
    <recommendedName>
        <fullName evidence="11">trypsin</fullName>
        <ecNumber evidence="11">3.4.21.4</ecNumber>
    </recommendedName>
</protein>
<evidence type="ECO:0000256" key="2">
    <source>
        <dbReference type="ARBA" id="ARBA00022525"/>
    </source>
</evidence>
<accession>A0A1S4FDK4</accession>
<name>A0A1S4FDK4_AEDAE</name>
<dbReference type="EMBL" id="CH477389">
    <property type="protein sequence ID" value="EAT42004.1"/>
    <property type="molecule type" value="Genomic_DNA"/>
</dbReference>
<reference evidence="16" key="3">
    <citation type="submission" date="2012-09" db="EMBL/GenBank/DDBJ databases">
        <authorList>
            <consortium name="VectorBase"/>
        </authorList>
    </citation>
    <scope>NUCLEOTIDE SEQUENCE</scope>
    <source>
        <strain evidence="16">Liverpool</strain>
    </source>
</reference>
<dbReference type="CDD" id="cd00190">
    <property type="entry name" value="Tryp_SPc"/>
    <property type="match status" value="1"/>
</dbReference>
<dbReference type="Gene3D" id="2.40.10.10">
    <property type="entry name" value="Trypsin-like serine proteases"/>
    <property type="match status" value="1"/>
</dbReference>
<evidence type="ECO:0000256" key="4">
    <source>
        <dbReference type="ARBA" id="ARBA00022729"/>
    </source>
</evidence>
<evidence type="ECO:0000313" key="17">
    <source>
        <dbReference type="Proteomes" id="UP000682892"/>
    </source>
</evidence>
<dbReference type="PROSITE" id="PS50240">
    <property type="entry name" value="TRYPSIN_DOM"/>
    <property type="match status" value="1"/>
</dbReference>
<evidence type="ECO:0000256" key="13">
    <source>
        <dbReference type="RuleBase" id="RU363034"/>
    </source>
</evidence>
<organism evidence="16 17">
    <name type="scientific">Aedes aegypti</name>
    <name type="common">Yellowfever mosquito</name>
    <name type="synonym">Culex aegypti</name>
    <dbReference type="NCBI Taxonomy" id="7159"/>
    <lineage>
        <taxon>Eukaryota</taxon>
        <taxon>Metazoa</taxon>
        <taxon>Ecdysozoa</taxon>
        <taxon>Arthropoda</taxon>
        <taxon>Hexapoda</taxon>
        <taxon>Insecta</taxon>
        <taxon>Pterygota</taxon>
        <taxon>Neoptera</taxon>
        <taxon>Endopterygota</taxon>
        <taxon>Diptera</taxon>
        <taxon>Nematocera</taxon>
        <taxon>Culicoidea</taxon>
        <taxon>Culicidae</taxon>
        <taxon>Culicinae</taxon>
        <taxon>Aedini</taxon>
        <taxon>Aedes</taxon>
        <taxon>Stegomyia</taxon>
    </lineage>
</organism>
<reference evidence="16" key="1">
    <citation type="submission" date="2005-10" db="EMBL/GenBank/DDBJ databases">
        <authorList>
            <person name="Loftus B.J."/>
            <person name="Nene V.M."/>
            <person name="Hannick L.I."/>
            <person name="Bidwell S."/>
            <person name="Haas B."/>
            <person name="Amedeo P."/>
            <person name="Orvis J."/>
            <person name="Wortman J.R."/>
            <person name="White O.R."/>
            <person name="Salzberg S."/>
            <person name="Shumway M."/>
            <person name="Koo H."/>
            <person name="Zhao Y."/>
            <person name="Holmes M."/>
            <person name="Miller J."/>
            <person name="Schatz M."/>
            <person name="Pop M."/>
            <person name="Pai G."/>
            <person name="Utterback T."/>
            <person name="Rogers Y.-H."/>
            <person name="Kravitz S."/>
            <person name="Fraser C.M."/>
        </authorList>
    </citation>
    <scope>NUCLEOTIDE SEQUENCE</scope>
    <source>
        <strain evidence="16">Liverpool</strain>
    </source>
</reference>
<sequence>MFAAFTCLVVFLNFPHWVFSRRIVGGYVDHIESVPYTVSIYLVDGKHFCGGSLISSEWVLTAAHCVYHRKPSELKIRIGSNYRNKDGMIREVQQIIMHEQYNPMFSLNYDVAVLRLDQRVSNKQQSVDWIRLADSGSSYYVGMKCLVSGWGQTMNPKETHTRIKSAMLEVVALSVCREMLRPNAVTENMMCAGGLRDDSCQGDSGGPLICDGRLEGIVSWGKGCGVVGNPGVYTYVPSVRRWIYDKTGV</sequence>
<feature type="chain" id="PRO_5036488322" description="trypsin" evidence="14">
    <location>
        <begin position="21"/>
        <end position="249"/>
    </location>
</feature>
<gene>
    <name evidence="16" type="ORF">AaeL_AAEL006414</name>
</gene>
<evidence type="ECO:0000256" key="1">
    <source>
        <dbReference type="ARBA" id="ARBA00004613"/>
    </source>
</evidence>
<keyword evidence="2" id="KW-0964">Secreted</keyword>
<dbReference type="Proteomes" id="UP000682892">
    <property type="component" value="Chromosome 2"/>
</dbReference>
<keyword evidence="5" id="KW-0222">Digestion</keyword>
<dbReference type="InterPro" id="IPR009003">
    <property type="entry name" value="Peptidase_S1_PA"/>
</dbReference>
<dbReference type="InterPro" id="IPR001314">
    <property type="entry name" value="Peptidase_S1A"/>
</dbReference>
<dbReference type="GO" id="GO:0005615">
    <property type="term" value="C:extracellular space"/>
    <property type="evidence" value="ECO:0007669"/>
    <property type="project" value="TreeGrafter"/>
</dbReference>
<dbReference type="InterPro" id="IPR050127">
    <property type="entry name" value="Serine_Proteases_S1"/>
</dbReference>
<evidence type="ECO:0000256" key="3">
    <source>
        <dbReference type="ARBA" id="ARBA00022670"/>
    </source>
</evidence>
<evidence type="ECO:0000256" key="9">
    <source>
        <dbReference type="ARBA" id="ARBA00023157"/>
    </source>
</evidence>
<evidence type="ECO:0000256" key="12">
    <source>
        <dbReference type="ARBA" id="ARBA00060213"/>
    </source>
</evidence>
<dbReference type="SMART" id="SM00020">
    <property type="entry name" value="Tryp_SPc"/>
    <property type="match status" value="1"/>
</dbReference>
<evidence type="ECO:0000256" key="7">
    <source>
        <dbReference type="ARBA" id="ARBA00022825"/>
    </source>
</evidence>
<evidence type="ECO:0000256" key="14">
    <source>
        <dbReference type="SAM" id="SignalP"/>
    </source>
</evidence>
<dbReference type="PANTHER" id="PTHR24264:SF65">
    <property type="entry name" value="SRCR DOMAIN-CONTAINING PROTEIN"/>
    <property type="match status" value="1"/>
</dbReference>
<evidence type="ECO:0000313" key="16">
    <source>
        <dbReference type="EMBL" id="EAT42004.1"/>
    </source>
</evidence>
<keyword evidence="8" id="KW-0865">Zymogen</keyword>
<comment type="subcellular location">
    <subcellularLocation>
        <location evidence="1">Secreted</location>
    </subcellularLocation>
</comment>
<feature type="domain" description="Peptidase S1" evidence="15">
    <location>
        <begin position="23"/>
        <end position="248"/>
    </location>
</feature>
<evidence type="ECO:0000256" key="8">
    <source>
        <dbReference type="ARBA" id="ARBA00023145"/>
    </source>
</evidence>
<comment type="similarity">
    <text evidence="10">Belongs to the peptidase S1 family. CLIP subfamily.</text>
</comment>
<dbReference type="PANTHER" id="PTHR24264">
    <property type="entry name" value="TRYPSIN-RELATED"/>
    <property type="match status" value="1"/>
</dbReference>
<dbReference type="GO" id="GO:0004252">
    <property type="term" value="F:serine-type endopeptidase activity"/>
    <property type="evidence" value="ECO:0007669"/>
    <property type="project" value="UniProtKB-EC"/>
</dbReference>
<evidence type="ECO:0000256" key="10">
    <source>
        <dbReference type="ARBA" id="ARBA00024195"/>
    </source>
</evidence>
<dbReference type="InterPro" id="IPR033116">
    <property type="entry name" value="TRYPSIN_SER"/>
</dbReference>
<evidence type="ECO:0000256" key="5">
    <source>
        <dbReference type="ARBA" id="ARBA00022757"/>
    </source>
</evidence>
<dbReference type="SUPFAM" id="SSF50494">
    <property type="entry name" value="Trypsin-like serine proteases"/>
    <property type="match status" value="1"/>
</dbReference>
<dbReference type="AlphaFoldDB" id="A0A1S4FDK4"/>
<comment type="function">
    <text evidence="12">Major function may be to aid in digestion of the blood meal.</text>
</comment>
<dbReference type="OrthoDB" id="7761556at2759"/>
<dbReference type="InterPro" id="IPR043504">
    <property type="entry name" value="Peptidase_S1_PA_chymotrypsin"/>
</dbReference>
<dbReference type="GO" id="GO:0007586">
    <property type="term" value="P:digestion"/>
    <property type="evidence" value="ECO:0007669"/>
    <property type="project" value="UniProtKB-KW"/>
</dbReference>
<evidence type="ECO:0000256" key="6">
    <source>
        <dbReference type="ARBA" id="ARBA00022801"/>
    </source>
</evidence>
<keyword evidence="4 14" id="KW-0732">Signal</keyword>
<dbReference type="PRINTS" id="PR00722">
    <property type="entry name" value="CHYMOTRYPSIN"/>
</dbReference>
<dbReference type="EC" id="3.4.21.4" evidence="11"/>
<feature type="signal peptide" evidence="14">
    <location>
        <begin position="1"/>
        <end position="20"/>
    </location>
</feature>
<proteinExistence type="inferred from homology"/>
<keyword evidence="6 13" id="KW-0378">Hydrolase</keyword>
<reference evidence="16" key="2">
    <citation type="journal article" date="2007" name="Science">
        <title>Genome sequence of Aedes aegypti, a major arbovirus vector.</title>
        <authorList>
            <person name="Nene V."/>
            <person name="Wortman J.R."/>
            <person name="Lawson D."/>
            <person name="Haas B."/>
            <person name="Kodira C."/>
            <person name="Tu Z.J."/>
            <person name="Loftus B."/>
            <person name="Xi Z."/>
            <person name="Megy K."/>
            <person name="Grabherr M."/>
            <person name="Ren Q."/>
            <person name="Zdobnov E.M."/>
            <person name="Lobo N.F."/>
            <person name="Campbell K.S."/>
            <person name="Brown S.E."/>
            <person name="Bonaldo M.F."/>
            <person name="Zhu J."/>
            <person name="Sinkins S.P."/>
            <person name="Hogenkamp D.G."/>
            <person name="Amedeo P."/>
            <person name="Arensburger P."/>
            <person name="Atkinson P.W."/>
            <person name="Bidwell S."/>
            <person name="Biedler J."/>
            <person name="Birney E."/>
            <person name="Bruggner R.V."/>
            <person name="Costas J."/>
            <person name="Coy M.R."/>
            <person name="Crabtree J."/>
            <person name="Crawford M."/>
            <person name="Debruyn B."/>
            <person name="Decaprio D."/>
            <person name="Eiglmeier K."/>
            <person name="Eisenstadt E."/>
            <person name="El-Dorry H."/>
            <person name="Gelbart W.M."/>
            <person name="Gomes S.L."/>
            <person name="Hammond M."/>
            <person name="Hannick L.I."/>
            <person name="Hogan J.R."/>
            <person name="Holmes M.H."/>
            <person name="Jaffe D."/>
            <person name="Johnston J.S."/>
            <person name="Kennedy R.C."/>
            <person name="Koo H."/>
            <person name="Kravitz S."/>
            <person name="Kriventseva E.V."/>
            <person name="Kulp D."/>
            <person name="Labutti K."/>
            <person name="Lee E."/>
            <person name="Li S."/>
            <person name="Lovin D.D."/>
            <person name="Mao C."/>
            <person name="Mauceli E."/>
            <person name="Menck C.F."/>
            <person name="Miller J.R."/>
            <person name="Montgomery P."/>
            <person name="Mori A."/>
            <person name="Nascimento A.L."/>
            <person name="Naveira H.F."/>
            <person name="Nusbaum C."/>
            <person name="O'leary S."/>
            <person name="Orvis J."/>
            <person name="Pertea M."/>
            <person name="Quesneville H."/>
            <person name="Reidenbach K.R."/>
            <person name="Rogers Y.H."/>
            <person name="Roth C.W."/>
            <person name="Schneider J.R."/>
            <person name="Schatz M."/>
            <person name="Shumway M."/>
            <person name="Stanke M."/>
            <person name="Stinson E.O."/>
            <person name="Tubio J.M."/>
            <person name="Vanzee J.P."/>
            <person name="Verjovski-Almeida S."/>
            <person name="Werner D."/>
            <person name="White O."/>
            <person name="Wyder S."/>
            <person name="Zeng Q."/>
            <person name="Zhao Q."/>
            <person name="Zhao Y."/>
            <person name="Hill C.A."/>
            <person name="Raikhel A.S."/>
            <person name="Soares M.B."/>
            <person name="Knudson D.L."/>
            <person name="Lee N.H."/>
            <person name="Galagan J."/>
            <person name="Salzberg S.L."/>
            <person name="Paulsen I.T."/>
            <person name="Dimopoulos G."/>
            <person name="Collins F.H."/>
            <person name="Birren B."/>
            <person name="Fraser-Liggett C.M."/>
            <person name="Severson D.W."/>
        </authorList>
    </citation>
    <scope>NUCLEOTIDE SEQUENCE [LARGE SCALE GENOMIC DNA]</scope>
    <source>
        <strain evidence="16">Liverpool</strain>
    </source>
</reference>